<name>A0ACD5H302_9PROT</name>
<proteinExistence type="predicted"/>
<organism evidence="1 2">
    <name type="scientific">Acidithiobacillus ferrianus</name>
    <dbReference type="NCBI Taxonomy" id="2678518"/>
    <lineage>
        <taxon>Bacteria</taxon>
        <taxon>Pseudomonadati</taxon>
        <taxon>Pseudomonadota</taxon>
        <taxon>Acidithiobacillia</taxon>
        <taxon>Acidithiobacillales</taxon>
        <taxon>Acidithiobacillaceae</taxon>
        <taxon>Acidithiobacillus</taxon>
    </lineage>
</organism>
<reference evidence="1" key="1">
    <citation type="submission" date="2023-06" db="EMBL/GenBank/DDBJ databases">
        <title>Complete and circular genome of Acidithiobacillus ferrianus DSM 107098.</title>
        <authorList>
            <person name="Norris P.R."/>
            <person name="Falagan C."/>
            <person name="Moya-Beltran A."/>
            <person name="Castro M."/>
            <person name="Quatrini R."/>
            <person name="Johnson D.B."/>
        </authorList>
    </citation>
    <scope>NUCLEOTIDE SEQUENCE</scope>
    <source>
        <strain evidence="1">MG</strain>
    </source>
</reference>
<keyword evidence="2" id="KW-1185">Reference proteome</keyword>
<dbReference type="Proteomes" id="UP000470022">
    <property type="component" value="Chromosome"/>
</dbReference>
<evidence type="ECO:0000313" key="2">
    <source>
        <dbReference type="Proteomes" id="UP000470022"/>
    </source>
</evidence>
<dbReference type="EMBL" id="CP127523">
    <property type="protein sequence ID" value="XRI67793.1"/>
    <property type="molecule type" value="Genomic_DNA"/>
</dbReference>
<dbReference type="EC" id="1.3.1.-" evidence="1"/>
<evidence type="ECO:0000313" key="1">
    <source>
        <dbReference type="EMBL" id="XRI67793.1"/>
    </source>
</evidence>
<keyword evidence="1" id="KW-0560">Oxidoreductase</keyword>
<protein>
    <submittedName>
        <fullName evidence="1">tRNA dihydrouridine(20/20a) synthase DusA</fullName>
        <ecNumber evidence="1">1.3.1.-</ecNumber>
        <ecNumber evidence="1">1.3.1.91</ecNumber>
    </submittedName>
</protein>
<gene>
    <name evidence="1" type="primary">dusA</name>
    <name evidence="1" type="ORF">GL267_008450</name>
</gene>
<accession>A0ACD5H302</accession>
<sequence length="337" mass="37467">MIEFNGSTSTQEKTLSVAPMLDWTDRHCRYFLRLICPSCVLYTEMITTSALLLGRDPERFLEFSNAEHPLILQLGGDDPAAMRMVAGMALAHGYDGLNLNVGCPSPRVQKGRFGACLMAAPDLVADLVAALGENGLPVSVKHRLGLDREEDYAVLRTFVETVAAAGCRHFIVHARNAWLKGLSPAKNREVPPLRWDWVHQLKKDLPHLTVEINGGFRDVATAMAQFAAVDGVMIGRAAYHHPMLLAEMERALGRREALPDPRVILRELIEYAERWGDTLPAPRVSRHLHGLRFGESGAGAWHRFLDTAETTENAASFLRRGLLLLRRTDQNIVTHGQ</sequence>
<dbReference type="EC" id="1.3.1.91" evidence="1"/>